<evidence type="ECO:0000256" key="3">
    <source>
        <dbReference type="ARBA" id="ARBA00023002"/>
    </source>
</evidence>
<dbReference type="GO" id="GO:0042853">
    <property type="term" value="P:L-alanine catabolic process"/>
    <property type="evidence" value="ECO:0007669"/>
    <property type="project" value="InterPro"/>
</dbReference>
<evidence type="ECO:0000313" key="7">
    <source>
        <dbReference type="Proteomes" id="UP000015462"/>
    </source>
</evidence>
<dbReference type="InterPro" id="IPR036291">
    <property type="entry name" value="NAD(P)-bd_dom_sf"/>
</dbReference>
<evidence type="ECO:0000256" key="1">
    <source>
        <dbReference type="ARBA" id="ARBA00005689"/>
    </source>
</evidence>
<name>A0AB33Z097_9GAMM</name>
<dbReference type="GO" id="GO:0005886">
    <property type="term" value="C:plasma membrane"/>
    <property type="evidence" value="ECO:0007669"/>
    <property type="project" value="TreeGrafter"/>
</dbReference>
<dbReference type="InterPro" id="IPR007886">
    <property type="entry name" value="AlaDH/PNT_N"/>
</dbReference>
<dbReference type="PANTHER" id="PTHR42795">
    <property type="entry name" value="ALANINE DEHYDROGENASE"/>
    <property type="match status" value="1"/>
</dbReference>
<gene>
    <name evidence="6" type="ORF">L196_08499</name>
</gene>
<evidence type="ECO:0000259" key="4">
    <source>
        <dbReference type="SMART" id="SM01002"/>
    </source>
</evidence>
<dbReference type="EMBL" id="ASHL01000007">
    <property type="protein sequence ID" value="EPD12631.1"/>
    <property type="molecule type" value="Genomic_DNA"/>
</dbReference>
<evidence type="ECO:0000259" key="5">
    <source>
        <dbReference type="SMART" id="SM01003"/>
    </source>
</evidence>
<sequence>MLMNIGIPKEIKTAEGRVALTPMACQELIAKGHRLYIEHQAGVLSGFDDEQYRQVGVIVCPTAQALYKAGDLIVKVKEPQEGDLQYLTPNHLLFCFLHLAANEELASKLSKIGLTAVGFESVRDNKQLPILKPMSEIAGKLSVQIGATLLHQYRGGSGLLLGGLQDDGVEKGQVLVLGAGSAGRQAALLARNIGANVSVYDKSLEALASVTQLDPLINPINNQEECLSLMATTNLLVAALHVPGKKAPHFINRSHLKLMMEGSVIVDISVDQGGCVETTRPTTYNEPTFVEEGVTHFCVANMPGAVPRTATQALSEVLPAYIHRLAQEEWSERDAVMKSAINVKAGKVLIDLL</sequence>
<dbReference type="Pfam" id="PF05222">
    <property type="entry name" value="AlaDh_PNT_N"/>
    <property type="match status" value="1"/>
</dbReference>
<dbReference type="RefSeq" id="WP_016390648.1">
    <property type="nucleotide sequence ID" value="NZ_KE646809.1"/>
</dbReference>
<dbReference type="InterPro" id="IPR008141">
    <property type="entry name" value="Ala_DH"/>
</dbReference>
<evidence type="ECO:0000313" key="6">
    <source>
        <dbReference type="EMBL" id="EPD12631.1"/>
    </source>
</evidence>
<dbReference type="Proteomes" id="UP000015462">
    <property type="component" value="Unassembled WGS sequence"/>
</dbReference>
<dbReference type="GO" id="GO:0000286">
    <property type="term" value="F:alanine dehydrogenase activity"/>
    <property type="evidence" value="ECO:0007669"/>
    <property type="project" value="UniProtKB-EC"/>
</dbReference>
<dbReference type="CDD" id="cd05305">
    <property type="entry name" value="L-AlaDH"/>
    <property type="match status" value="1"/>
</dbReference>
<dbReference type="PANTHER" id="PTHR42795:SF1">
    <property type="entry name" value="ALANINE DEHYDROGENASE"/>
    <property type="match status" value="1"/>
</dbReference>
<dbReference type="AlphaFoldDB" id="A0AB33Z097"/>
<comment type="caution">
    <text evidence="6">The sequence shown here is derived from an EMBL/GenBank/DDBJ whole genome shotgun (WGS) entry which is preliminary data.</text>
</comment>
<comment type="similarity">
    <text evidence="1">Belongs to the AlaDH/PNT family.</text>
</comment>
<proteinExistence type="inferred from homology"/>
<accession>A0AB33Z097</accession>
<dbReference type="Gene3D" id="3.40.50.720">
    <property type="entry name" value="NAD(P)-binding Rossmann-like Domain"/>
    <property type="match status" value="2"/>
</dbReference>
<dbReference type="InterPro" id="IPR007698">
    <property type="entry name" value="AlaDH/PNT_NAD(H)-bd"/>
</dbReference>
<dbReference type="SUPFAM" id="SSF51735">
    <property type="entry name" value="NAD(P)-binding Rossmann-fold domains"/>
    <property type="match status" value="1"/>
</dbReference>
<dbReference type="Pfam" id="PF01262">
    <property type="entry name" value="AlaDh_PNT_C"/>
    <property type="match status" value="1"/>
</dbReference>
<dbReference type="SUPFAM" id="SSF52283">
    <property type="entry name" value="Formate/glycerate dehydrogenase catalytic domain-like"/>
    <property type="match status" value="1"/>
</dbReference>
<reference evidence="6 7" key="1">
    <citation type="journal article" date="2013" name="Genome Announc.">
        <title>Genome Sequence of the Pyrene- and Fluoranthene-Degrading Bacterium Cycloclasticus sp. Strain PY97M.</title>
        <authorList>
            <person name="Cui Z."/>
            <person name="Xu G."/>
            <person name="Li Q."/>
            <person name="Gao W."/>
            <person name="Zheng L."/>
        </authorList>
    </citation>
    <scope>NUCLEOTIDE SEQUENCE [LARGE SCALE GENOMIC DNA]</scope>
    <source>
        <strain evidence="6 7">PY97M</strain>
    </source>
</reference>
<dbReference type="SMART" id="SM01003">
    <property type="entry name" value="AlaDh_PNT_N"/>
    <property type="match status" value="1"/>
</dbReference>
<keyword evidence="3" id="KW-0560">Oxidoreductase</keyword>
<feature type="domain" description="Alanine dehydrogenase/pyridine nucleotide transhydrogenase NAD(H)-binding" evidence="4">
    <location>
        <begin position="150"/>
        <end position="298"/>
    </location>
</feature>
<dbReference type="EC" id="1.4.1.1" evidence="2"/>
<evidence type="ECO:0000256" key="2">
    <source>
        <dbReference type="ARBA" id="ARBA00012897"/>
    </source>
</evidence>
<dbReference type="SMART" id="SM01002">
    <property type="entry name" value="AlaDh_PNT_C"/>
    <property type="match status" value="1"/>
</dbReference>
<organism evidence="6 7">
    <name type="scientific">Cycloclasticus pugetii</name>
    <dbReference type="NCBI Taxonomy" id="34068"/>
    <lineage>
        <taxon>Bacteria</taxon>
        <taxon>Pseudomonadati</taxon>
        <taxon>Pseudomonadota</taxon>
        <taxon>Gammaproteobacteria</taxon>
        <taxon>Thiotrichales</taxon>
        <taxon>Piscirickettsiaceae</taxon>
        <taxon>Cycloclasticus</taxon>
    </lineage>
</organism>
<keyword evidence="7" id="KW-1185">Reference proteome</keyword>
<protein>
    <recommendedName>
        <fullName evidence="2">alanine dehydrogenase</fullName>
        <ecNumber evidence="2">1.4.1.1</ecNumber>
    </recommendedName>
</protein>
<feature type="domain" description="Alanine dehydrogenase/pyridine nucleotide transhydrogenase N-terminal" evidence="5">
    <location>
        <begin position="6"/>
        <end position="138"/>
    </location>
</feature>